<evidence type="ECO:0000313" key="1">
    <source>
        <dbReference type="EMBL" id="MDO7923862.1"/>
    </source>
</evidence>
<name>A0AAW8A082_ENTAS</name>
<comment type="caution">
    <text evidence="1">The sequence shown here is derived from an EMBL/GenBank/DDBJ whole genome shotgun (WGS) entry which is preliminary data.</text>
</comment>
<dbReference type="AlphaFoldDB" id="A0AAW8A082"/>
<dbReference type="Proteomes" id="UP001176432">
    <property type="component" value="Unassembled WGS sequence"/>
</dbReference>
<protein>
    <submittedName>
        <fullName evidence="1">Uncharacterized protein</fullName>
    </submittedName>
</protein>
<sequence length="108" mass="11987">MVNLLSAARRVALNISNESLGCNQHHAFSLNIIPLEGFNVFKLSSSLLAIFLLSGCSSDLVLSPPKQPEYKSMPEITQSVTPTQQRAIMAGERPDWSERTPINTIKRY</sequence>
<gene>
    <name evidence="1" type="ORF">Q5934_20680</name>
</gene>
<organism evidence="1 2">
    <name type="scientific">Enterobacter asburiae</name>
    <dbReference type="NCBI Taxonomy" id="61645"/>
    <lineage>
        <taxon>Bacteria</taxon>
        <taxon>Pseudomonadati</taxon>
        <taxon>Pseudomonadota</taxon>
        <taxon>Gammaproteobacteria</taxon>
        <taxon>Enterobacterales</taxon>
        <taxon>Enterobacteriaceae</taxon>
        <taxon>Enterobacter</taxon>
        <taxon>Enterobacter cloacae complex</taxon>
    </lineage>
</organism>
<dbReference type="EMBL" id="JAUPXB010000001">
    <property type="protein sequence ID" value="MDO7923862.1"/>
    <property type="molecule type" value="Genomic_DNA"/>
</dbReference>
<proteinExistence type="predicted"/>
<accession>A0AAW8A082</accession>
<reference evidence="1" key="1">
    <citation type="submission" date="2023-07" db="EMBL/GenBank/DDBJ databases">
        <title>Isolates cultured from stool samples of acute diarrhea patients.</title>
        <authorList>
            <person name="Jiang S."/>
        </authorList>
    </citation>
    <scope>NUCLEOTIDE SEQUENCE</scope>
    <source>
        <strain evidence="1">L4424</strain>
    </source>
</reference>
<dbReference type="RefSeq" id="WP_139152720.1">
    <property type="nucleotide sequence ID" value="NZ_CP083834.1"/>
</dbReference>
<evidence type="ECO:0000313" key="2">
    <source>
        <dbReference type="Proteomes" id="UP001176432"/>
    </source>
</evidence>